<dbReference type="Proteomes" id="UP001159427">
    <property type="component" value="Unassembled WGS sequence"/>
</dbReference>
<proteinExistence type="predicted"/>
<keyword evidence="2" id="KW-0904">Protein phosphatase</keyword>
<evidence type="ECO:0000259" key="4">
    <source>
        <dbReference type="PROSITE" id="PS50056"/>
    </source>
</evidence>
<comment type="caution">
    <text evidence="5">The sequence shown here is derived from an EMBL/GenBank/DDBJ whole genome shotgun (WGS) entry which is preliminary data.</text>
</comment>
<keyword evidence="1" id="KW-0378">Hydrolase</keyword>
<dbReference type="SMART" id="SM00195">
    <property type="entry name" value="DSPc"/>
    <property type="match status" value="1"/>
</dbReference>
<organism evidence="5 6">
    <name type="scientific">Porites evermanni</name>
    <dbReference type="NCBI Taxonomy" id="104178"/>
    <lineage>
        <taxon>Eukaryota</taxon>
        <taxon>Metazoa</taxon>
        <taxon>Cnidaria</taxon>
        <taxon>Anthozoa</taxon>
        <taxon>Hexacorallia</taxon>
        <taxon>Scleractinia</taxon>
        <taxon>Fungiina</taxon>
        <taxon>Poritidae</taxon>
        <taxon>Porites</taxon>
    </lineage>
</organism>
<evidence type="ECO:0000313" key="6">
    <source>
        <dbReference type="Proteomes" id="UP001159427"/>
    </source>
</evidence>
<dbReference type="PROSITE" id="PS50054">
    <property type="entry name" value="TYR_PHOSPHATASE_DUAL"/>
    <property type="match status" value="1"/>
</dbReference>
<sequence>WSQQRLGGYRQEKAFTKIVYQFVEQKGDDGSVVAVDTGERCVGFCEDYKPDDKVYKIQEGFFISSQDGAQNLEELKRQKITHILNVGSGIKNAFPQEFTYMDVELLDLPDTQICIRFPKMFEFIKLGIENGAVLVHCNAGVSRSATVVLGFLMSTYSLSLEDALIIVKKARPCVKPNEGFLQQLRDNEKRLGI</sequence>
<feature type="non-terminal residue" evidence="5">
    <location>
        <position position="1"/>
    </location>
</feature>
<dbReference type="PANTHER" id="PTHR46377">
    <property type="entry name" value="DUAL SPECIFICITY PROTEIN PHOSPHATASE 19"/>
    <property type="match status" value="1"/>
</dbReference>
<evidence type="ECO:0000259" key="3">
    <source>
        <dbReference type="PROSITE" id="PS50054"/>
    </source>
</evidence>
<dbReference type="PROSITE" id="PS50056">
    <property type="entry name" value="TYR_PHOSPHATASE_2"/>
    <property type="match status" value="1"/>
</dbReference>
<protein>
    <recommendedName>
        <fullName evidence="7">Dual specificity protein phosphatase 19</fullName>
    </recommendedName>
</protein>
<accession>A0ABN8MCC6</accession>
<dbReference type="EMBL" id="CALNXI010000393">
    <property type="protein sequence ID" value="CAH3026203.1"/>
    <property type="molecule type" value="Genomic_DNA"/>
</dbReference>
<dbReference type="Gene3D" id="3.90.190.10">
    <property type="entry name" value="Protein tyrosine phosphatase superfamily"/>
    <property type="match status" value="1"/>
</dbReference>
<dbReference type="Pfam" id="PF00782">
    <property type="entry name" value="DSPc"/>
    <property type="match status" value="1"/>
</dbReference>
<dbReference type="PROSITE" id="PS00383">
    <property type="entry name" value="TYR_PHOSPHATASE_1"/>
    <property type="match status" value="1"/>
</dbReference>
<dbReference type="InterPro" id="IPR020422">
    <property type="entry name" value="TYR_PHOSPHATASE_DUAL_dom"/>
</dbReference>
<name>A0ABN8MCC6_9CNID</name>
<evidence type="ECO:0000313" key="5">
    <source>
        <dbReference type="EMBL" id="CAH3026203.1"/>
    </source>
</evidence>
<evidence type="ECO:0000256" key="2">
    <source>
        <dbReference type="ARBA" id="ARBA00022912"/>
    </source>
</evidence>
<dbReference type="InterPro" id="IPR000340">
    <property type="entry name" value="Dual-sp_phosphatase_cat-dom"/>
</dbReference>
<dbReference type="SUPFAM" id="SSF52799">
    <property type="entry name" value="(Phosphotyrosine protein) phosphatases II"/>
    <property type="match status" value="1"/>
</dbReference>
<keyword evidence="6" id="KW-1185">Reference proteome</keyword>
<evidence type="ECO:0008006" key="7">
    <source>
        <dbReference type="Google" id="ProtNLM"/>
    </source>
</evidence>
<feature type="domain" description="Tyrosine specific protein phosphatases" evidence="4">
    <location>
        <begin position="118"/>
        <end position="172"/>
    </location>
</feature>
<gene>
    <name evidence="5" type="ORF">PEVE_00028360</name>
</gene>
<feature type="domain" description="Tyrosine-protein phosphatase" evidence="3">
    <location>
        <begin position="52"/>
        <end position="193"/>
    </location>
</feature>
<dbReference type="InterPro" id="IPR000387">
    <property type="entry name" value="Tyr_Pase_dom"/>
</dbReference>
<evidence type="ECO:0000256" key="1">
    <source>
        <dbReference type="ARBA" id="ARBA00022801"/>
    </source>
</evidence>
<dbReference type="PANTHER" id="PTHR46377:SF1">
    <property type="entry name" value="DUAL SPECIFICITY PROTEIN PHOSPHATASE 19"/>
    <property type="match status" value="1"/>
</dbReference>
<dbReference type="InterPro" id="IPR029021">
    <property type="entry name" value="Prot-tyrosine_phosphatase-like"/>
</dbReference>
<dbReference type="InterPro" id="IPR016130">
    <property type="entry name" value="Tyr_Pase_AS"/>
</dbReference>
<reference evidence="5 6" key="1">
    <citation type="submission" date="2022-05" db="EMBL/GenBank/DDBJ databases">
        <authorList>
            <consortium name="Genoscope - CEA"/>
            <person name="William W."/>
        </authorList>
    </citation>
    <scope>NUCLEOTIDE SEQUENCE [LARGE SCALE GENOMIC DNA]</scope>
</reference>